<dbReference type="PROSITE" id="PS50045">
    <property type="entry name" value="SIGMA54_INTERACT_4"/>
    <property type="match status" value="1"/>
</dbReference>
<dbReference type="InterPro" id="IPR025943">
    <property type="entry name" value="Sigma_54_int_dom_ATP-bd_2"/>
</dbReference>
<dbReference type="OrthoDB" id="9814761at2"/>
<keyword evidence="3" id="KW-0963">Cytoplasm</keyword>
<dbReference type="SUPFAM" id="SSF52172">
    <property type="entry name" value="CheY-like"/>
    <property type="match status" value="1"/>
</dbReference>
<accession>A0A4R1K6Y4</accession>
<feature type="modified residue" description="4-aspartylphosphate" evidence="16">
    <location>
        <position position="53"/>
    </location>
</feature>
<comment type="caution">
    <text evidence="19">The sequence shown here is derived from an EMBL/GenBank/DDBJ whole genome shotgun (WGS) entry which is preliminary data.</text>
</comment>
<keyword evidence="7" id="KW-0067">ATP-binding</keyword>
<evidence type="ECO:0000256" key="4">
    <source>
        <dbReference type="ARBA" id="ARBA00022491"/>
    </source>
</evidence>
<feature type="domain" description="Response regulatory" evidence="18">
    <location>
        <begin position="5"/>
        <end position="118"/>
    </location>
</feature>
<dbReference type="InterPro" id="IPR009057">
    <property type="entry name" value="Homeodomain-like_sf"/>
</dbReference>
<dbReference type="Gene3D" id="1.10.10.60">
    <property type="entry name" value="Homeodomain-like"/>
    <property type="match status" value="1"/>
</dbReference>
<evidence type="ECO:0000256" key="16">
    <source>
        <dbReference type="PROSITE-ProRule" id="PRU00169"/>
    </source>
</evidence>
<keyword evidence="8" id="KW-0902">Two-component regulatory system</keyword>
<dbReference type="SUPFAM" id="SSF46689">
    <property type="entry name" value="Homeodomain-like"/>
    <property type="match status" value="1"/>
</dbReference>
<dbReference type="SMART" id="SM00382">
    <property type="entry name" value="AAA"/>
    <property type="match status" value="1"/>
</dbReference>
<keyword evidence="5 16" id="KW-0597">Phosphoprotein</keyword>
<organism evidence="19 20">
    <name type="scientific">Seleniivibrio woodruffii</name>
    <dbReference type="NCBI Taxonomy" id="1078050"/>
    <lineage>
        <taxon>Bacteria</taxon>
        <taxon>Pseudomonadati</taxon>
        <taxon>Deferribacterota</taxon>
        <taxon>Deferribacteres</taxon>
        <taxon>Deferribacterales</taxon>
        <taxon>Geovibrionaceae</taxon>
        <taxon>Seleniivibrio</taxon>
    </lineage>
</organism>
<gene>
    <name evidence="19" type="ORF">C8D98_2200</name>
</gene>
<evidence type="ECO:0000256" key="12">
    <source>
        <dbReference type="ARBA" id="ARBA00023163"/>
    </source>
</evidence>
<keyword evidence="6" id="KW-0547">Nucleotide-binding</keyword>
<dbReference type="EMBL" id="SMGG01000005">
    <property type="protein sequence ID" value="TCK60028.1"/>
    <property type="molecule type" value="Genomic_DNA"/>
</dbReference>
<dbReference type="PANTHER" id="PTHR32071">
    <property type="entry name" value="TRANSCRIPTIONAL REGULATORY PROTEIN"/>
    <property type="match status" value="1"/>
</dbReference>
<dbReference type="InterPro" id="IPR002078">
    <property type="entry name" value="Sigma_54_int"/>
</dbReference>
<dbReference type="Gene3D" id="3.40.50.300">
    <property type="entry name" value="P-loop containing nucleotide triphosphate hydrolases"/>
    <property type="match status" value="1"/>
</dbReference>
<dbReference type="GO" id="GO:0043565">
    <property type="term" value="F:sequence-specific DNA binding"/>
    <property type="evidence" value="ECO:0007669"/>
    <property type="project" value="InterPro"/>
</dbReference>
<evidence type="ECO:0000256" key="5">
    <source>
        <dbReference type="ARBA" id="ARBA00022553"/>
    </source>
</evidence>
<evidence type="ECO:0000256" key="6">
    <source>
        <dbReference type="ARBA" id="ARBA00022741"/>
    </source>
</evidence>
<evidence type="ECO:0000256" key="10">
    <source>
        <dbReference type="ARBA" id="ARBA00023125"/>
    </source>
</evidence>
<dbReference type="Pfam" id="PF00158">
    <property type="entry name" value="Sigma54_activat"/>
    <property type="match status" value="1"/>
</dbReference>
<dbReference type="InterPro" id="IPR058031">
    <property type="entry name" value="AAA_lid_NorR"/>
</dbReference>
<reference evidence="19 20" key="1">
    <citation type="submission" date="2019-03" db="EMBL/GenBank/DDBJ databases">
        <title>Genomic Encyclopedia of Type Strains, Phase IV (KMG-IV): sequencing the most valuable type-strain genomes for metagenomic binning, comparative biology and taxonomic classification.</title>
        <authorList>
            <person name="Goeker M."/>
        </authorList>
    </citation>
    <scope>NUCLEOTIDE SEQUENCE [LARGE SCALE GENOMIC DNA]</scope>
    <source>
        <strain evidence="19 20">DSM 24984</strain>
    </source>
</reference>
<evidence type="ECO:0000313" key="20">
    <source>
        <dbReference type="Proteomes" id="UP000294614"/>
    </source>
</evidence>
<evidence type="ECO:0000313" key="19">
    <source>
        <dbReference type="EMBL" id="TCK60028.1"/>
    </source>
</evidence>
<dbReference type="CDD" id="cd00009">
    <property type="entry name" value="AAA"/>
    <property type="match status" value="1"/>
</dbReference>
<dbReference type="InterPro" id="IPR025662">
    <property type="entry name" value="Sigma_54_int_dom_ATP-bd_1"/>
</dbReference>
<keyword evidence="11" id="KW-0010">Activator</keyword>
<dbReference type="SMART" id="SM00448">
    <property type="entry name" value="REC"/>
    <property type="match status" value="1"/>
</dbReference>
<keyword evidence="9" id="KW-0805">Transcription regulation</keyword>
<dbReference type="PROSITE" id="PS50110">
    <property type="entry name" value="RESPONSE_REGULATORY"/>
    <property type="match status" value="1"/>
</dbReference>
<dbReference type="GO" id="GO:0006355">
    <property type="term" value="P:regulation of DNA-templated transcription"/>
    <property type="evidence" value="ECO:0007669"/>
    <property type="project" value="InterPro"/>
</dbReference>
<dbReference type="Proteomes" id="UP000294614">
    <property type="component" value="Unassembled WGS sequence"/>
</dbReference>
<sequence>MRKIRVLAVDDETNILWLLKEGLTDEKIDVLTTEDPYMAENYLSKGVDICFVDIFLGEHNGIRLTEKWAAAYKDTHFIIMTAQDTGSNVIESIKSGAKDFFPKPFDLNQLKNKIIALCGKIDQHPIADIKEYDFETKNKKMLEIYKLIGKISKTNINVLILGESGTGKEVVARMIHRQSARFDKPFIPINMAAIPNELLESELFGHEKGSFTGAVTDKKGKFEEAHTGTIFLDEISEMDLGLQSKLLRVIQEKEVTKVGSSRTLKLDTRIIAASNRNLEELVAQGKFREDLYYRLNVVSIELPPLYERKEDTAYLTNHFLHKHKTIKDRVLTCSEEALEALTAYRWPGNIRELENTIQYAIVNAETDIIMPENLPSKIFEHNPAAGSKSTSNDLYKLALDIIESETLSDGNNAYEEYMKIVEFPLMKAVLDKTGNNKSISAKILGINRNTFRKKVREHDLEQDT</sequence>
<dbReference type="PROSITE" id="PS00675">
    <property type="entry name" value="SIGMA54_INTERACT_1"/>
    <property type="match status" value="1"/>
</dbReference>
<dbReference type="Gene3D" id="3.40.50.2300">
    <property type="match status" value="1"/>
</dbReference>
<dbReference type="RefSeq" id="WP_132874173.1">
    <property type="nucleotide sequence ID" value="NZ_JAJUHT010000016.1"/>
</dbReference>
<dbReference type="InterPro" id="IPR027417">
    <property type="entry name" value="P-loop_NTPase"/>
</dbReference>
<keyword evidence="10" id="KW-0238">DNA-binding</keyword>
<dbReference type="PRINTS" id="PR01590">
    <property type="entry name" value="HTHFIS"/>
</dbReference>
<evidence type="ECO:0000256" key="1">
    <source>
        <dbReference type="ARBA" id="ARBA00004496"/>
    </source>
</evidence>
<dbReference type="PANTHER" id="PTHR32071:SF95">
    <property type="entry name" value="DNA-BINDING TRANSCRIPTIONAL REGULATOR NTRC"/>
    <property type="match status" value="1"/>
</dbReference>
<dbReference type="Pfam" id="PF02954">
    <property type="entry name" value="HTH_8"/>
    <property type="match status" value="1"/>
</dbReference>
<dbReference type="AlphaFoldDB" id="A0A4R1K6Y4"/>
<evidence type="ECO:0000256" key="2">
    <source>
        <dbReference type="ARBA" id="ARBA00019059"/>
    </source>
</evidence>
<evidence type="ECO:0000256" key="9">
    <source>
        <dbReference type="ARBA" id="ARBA00023015"/>
    </source>
</evidence>
<dbReference type="GO" id="GO:0000160">
    <property type="term" value="P:phosphorelay signal transduction system"/>
    <property type="evidence" value="ECO:0007669"/>
    <property type="project" value="UniProtKB-KW"/>
</dbReference>
<protein>
    <recommendedName>
        <fullName evidence="2">DNA-binding transcriptional regulator NtrC</fullName>
    </recommendedName>
    <alternativeName>
        <fullName evidence="14">Nitrogen regulation protein NR(I)</fullName>
    </alternativeName>
    <alternativeName>
        <fullName evidence="15">Nitrogen regulator I</fullName>
    </alternativeName>
</protein>
<dbReference type="PROSITE" id="PS00676">
    <property type="entry name" value="SIGMA54_INTERACT_2"/>
    <property type="match status" value="1"/>
</dbReference>
<dbReference type="InterPro" id="IPR025944">
    <property type="entry name" value="Sigma_54_int_dom_CS"/>
</dbReference>
<evidence type="ECO:0000256" key="11">
    <source>
        <dbReference type="ARBA" id="ARBA00023159"/>
    </source>
</evidence>
<evidence type="ECO:0000256" key="7">
    <source>
        <dbReference type="ARBA" id="ARBA00022840"/>
    </source>
</evidence>
<dbReference type="SUPFAM" id="SSF52540">
    <property type="entry name" value="P-loop containing nucleoside triphosphate hydrolases"/>
    <property type="match status" value="1"/>
</dbReference>
<dbReference type="GO" id="GO:0005737">
    <property type="term" value="C:cytoplasm"/>
    <property type="evidence" value="ECO:0007669"/>
    <property type="project" value="UniProtKB-SubCell"/>
</dbReference>
<dbReference type="InterPro" id="IPR003593">
    <property type="entry name" value="AAA+_ATPase"/>
</dbReference>
<dbReference type="Pfam" id="PF25601">
    <property type="entry name" value="AAA_lid_14"/>
    <property type="match status" value="1"/>
</dbReference>
<evidence type="ECO:0000256" key="8">
    <source>
        <dbReference type="ARBA" id="ARBA00023012"/>
    </source>
</evidence>
<comment type="subcellular location">
    <subcellularLocation>
        <location evidence="1">Cytoplasm</location>
    </subcellularLocation>
</comment>
<evidence type="ECO:0000259" key="18">
    <source>
        <dbReference type="PROSITE" id="PS50110"/>
    </source>
</evidence>
<proteinExistence type="predicted"/>
<evidence type="ECO:0000256" key="14">
    <source>
        <dbReference type="ARBA" id="ARBA00029881"/>
    </source>
</evidence>
<dbReference type="PROSITE" id="PS00688">
    <property type="entry name" value="SIGMA54_INTERACT_3"/>
    <property type="match status" value="1"/>
</dbReference>
<keyword evidence="4" id="KW-0678">Repressor</keyword>
<evidence type="ECO:0000256" key="3">
    <source>
        <dbReference type="ARBA" id="ARBA00022490"/>
    </source>
</evidence>
<evidence type="ECO:0000256" key="13">
    <source>
        <dbReference type="ARBA" id="ARBA00023231"/>
    </source>
</evidence>
<dbReference type="Pfam" id="PF00072">
    <property type="entry name" value="Response_reg"/>
    <property type="match status" value="1"/>
</dbReference>
<dbReference type="Gene3D" id="1.10.8.60">
    <property type="match status" value="1"/>
</dbReference>
<dbReference type="GO" id="GO:0005524">
    <property type="term" value="F:ATP binding"/>
    <property type="evidence" value="ECO:0007669"/>
    <property type="project" value="UniProtKB-KW"/>
</dbReference>
<keyword evidence="12" id="KW-0804">Transcription</keyword>
<keyword evidence="20" id="KW-1185">Reference proteome</keyword>
<feature type="domain" description="Sigma-54 factor interaction" evidence="17">
    <location>
        <begin position="134"/>
        <end position="362"/>
    </location>
</feature>
<dbReference type="InterPro" id="IPR011006">
    <property type="entry name" value="CheY-like_superfamily"/>
</dbReference>
<name>A0A4R1K6Y4_9BACT</name>
<dbReference type="InterPro" id="IPR001789">
    <property type="entry name" value="Sig_transdc_resp-reg_receiver"/>
</dbReference>
<dbReference type="InterPro" id="IPR002197">
    <property type="entry name" value="HTH_Fis"/>
</dbReference>
<evidence type="ECO:0000256" key="15">
    <source>
        <dbReference type="ARBA" id="ARBA00031910"/>
    </source>
</evidence>
<dbReference type="FunFam" id="3.40.50.300:FF:000006">
    <property type="entry name" value="DNA-binding transcriptional regulator NtrC"/>
    <property type="match status" value="1"/>
</dbReference>
<keyword evidence="13" id="KW-0535">Nitrogen fixation</keyword>
<evidence type="ECO:0000259" key="17">
    <source>
        <dbReference type="PROSITE" id="PS50045"/>
    </source>
</evidence>